<dbReference type="Pfam" id="PF02452">
    <property type="entry name" value="PemK_toxin"/>
    <property type="match status" value="1"/>
</dbReference>
<proteinExistence type="predicted"/>
<evidence type="ECO:0008006" key="4">
    <source>
        <dbReference type="Google" id="ProtNLM"/>
    </source>
</evidence>
<evidence type="ECO:0000256" key="1">
    <source>
        <dbReference type="SAM" id="MobiDB-lite"/>
    </source>
</evidence>
<sequence length="167" mass="18787">MYHHPQAFSAAKDQLALQRGDVVLFRFPLNEENAEPGIPKRRPCLVLNTLSNGDDRFVEIAYGTSADTRANRGYEVIVKQPASREEAGLSKPTRFVGARRVIVHVNHSGFDGHTEGPEIIGKLDAPLLERLNAVQARMQAETDTAAHHREGQRAEQVRWEHEDRGFR</sequence>
<reference evidence="2 3" key="1">
    <citation type="journal article" date="2017" name="Front. Microbiol.">
        <title>Phaeobacter piscinae sp. nov., a species of the Roseobacter group and potential aquaculture probiont.</title>
        <authorList>
            <person name="Sonnenschein E.C."/>
            <person name="Phippen C.B.W."/>
            <person name="Nielsen K.F."/>
            <person name="Mateiu R.V."/>
            <person name="Melchiorsen J."/>
            <person name="Gram L."/>
            <person name="Overmann J."/>
            <person name="Freese H.M."/>
        </authorList>
    </citation>
    <scope>NUCLEOTIDE SEQUENCE [LARGE SCALE GENOMIC DNA]</scope>
    <source>
        <strain evidence="2 3">P36</strain>
    </source>
</reference>
<accession>A0ABM6PCR8</accession>
<reference evidence="2 3" key="2">
    <citation type="journal article" date="2017" name="Genome Biol. Evol.">
        <title>Trajectories and Drivers of Genome Evolution in Surface-Associated Marine Phaeobacter.</title>
        <authorList>
            <person name="Freese H.M."/>
            <person name="Sikorski J."/>
            <person name="Bunk B."/>
            <person name="Scheuner C."/>
            <person name="Meier-Kolthoff J.P."/>
            <person name="Sproer C."/>
            <person name="Gram L."/>
            <person name="Overmann J."/>
        </authorList>
    </citation>
    <scope>NUCLEOTIDE SEQUENCE [LARGE SCALE GENOMIC DNA]</scope>
    <source>
        <strain evidence="2 3">P36</strain>
    </source>
</reference>
<protein>
    <recommendedName>
        <fullName evidence="4">PemK-like protein</fullName>
    </recommendedName>
</protein>
<organism evidence="2 3">
    <name type="scientific">Phaeobacter piscinae</name>
    <dbReference type="NCBI Taxonomy" id="1580596"/>
    <lineage>
        <taxon>Bacteria</taxon>
        <taxon>Pseudomonadati</taxon>
        <taxon>Pseudomonadota</taxon>
        <taxon>Alphaproteobacteria</taxon>
        <taxon>Rhodobacterales</taxon>
        <taxon>Roseobacteraceae</taxon>
        <taxon>Phaeobacter</taxon>
    </lineage>
</organism>
<gene>
    <name evidence="2" type="ORF">PhaeoP36_01317</name>
</gene>
<feature type="compositionally biased region" description="Basic and acidic residues" evidence="1">
    <location>
        <begin position="144"/>
        <end position="167"/>
    </location>
</feature>
<name>A0ABM6PCR8_9RHOB</name>
<keyword evidence="3" id="KW-1185">Reference proteome</keyword>
<evidence type="ECO:0000313" key="3">
    <source>
        <dbReference type="Proteomes" id="UP000218891"/>
    </source>
</evidence>
<dbReference type="EMBL" id="CP010643">
    <property type="protein sequence ID" value="ATG35466.1"/>
    <property type="molecule type" value="Genomic_DNA"/>
</dbReference>
<dbReference type="InterPro" id="IPR003477">
    <property type="entry name" value="PemK-like"/>
</dbReference>
<dbReference type="Proteomes" id="UP000218891">
    <property type="component" value="Chromosome"/>
</dbReference>
<feature type="region of interest" description="Disordered" evidence="1">
    <location>
        <begin position="140"/>
        <end position="167"/>
    </location>
</feature>
<evidence type="ECO:0000313" key="2">
    <source>
        <dbReference type="EMBL" id="ATG35466.1"/>
    </source>
</evidence>
<reference evidence="2 3" key="3">
    <citation type="journal article" date="2017" name="Int. J. Syst. Evol. Microbiol.">
        <title>Adaptation of Surface-Associated Bacteria to the Open Ocean: A Genomically Distinct Subpopulation of Phaeobacter gallaeciensis Colonizes Pacific Mesozooplankton.</title>
        <authorList>
            <person name="Freese H.M."/>
            <person name="Methner A."/>
            <person name="Overmann J."/>
        </authorList>
    </citation>
    <scope>NUCLEOTIDE SEQUENCE [LARGE SCALE GENOMIC DNA]</scope>
    <source>
        <strain evidence="2 3">P36</strain>
    </source>
</reference>
<reference evidence="2 3" key="4">
    <citation type="journal article" date="2018" name="Environ. Microbiol. Rep.">
        <title>Phylogenetic distribution of roseobacticides in the Roseobacter group and their effect on microalgae.</title>
        <authorList>
            <person name="Sonnenschein E.C."/>
            <person name="Phippen C.B."/>
            <person name="Bentzon-Tilia M."/>
            <person name="Rasmussen S.A."/>
            <person name="Nielsen K.F."/>
            <person name="Gram L."/>
        </authorList>
    </citation>
    <scope>NUCLEOTIDE SEQUENCE [LARGE SCALE GENOMIC DNA]</scope>
    <source>
        <strain evidence="2 3">P36</strain>
    </source>
</reference>